<evidence type="ECO:0008006" key="3">
    <source>
        <dbReference type="Google" id="ProtNLM"/>
    </source>
</evidence>
<dbReference type="KEGG" id="anh:A6F65_01035"/>
<evidence type="ECO:0000313" key="1">
    <source>
        <dbReference type="EMBL" id="ANU07344.1"/>
    </source>
</evidence>
<dbReference type="Proteomes" id="UP000092698">
    <property type="component" value="Chromosome"/>
</dbReference>
<name>A0A1C7D793_9SPHN</name>
<organism evidence="1 2">
    <name type="scientific">Paraurantiacibacter namhicola</name>
    <dbReference type="NCBI Taxonomy" id="645517"/>
    <lineage>
        <taxon>Bacteria</taxon>
        <taxon>Pseudomonadati</taxon>
        <taxon>Pseudomonadota</taxon>
        <taxon>Alphaproteobacteria</taxon>
        <taxon>Sphingomonadales</taxon>
        <taxon>Erythrobacteraceae</taxon>
        <taxon>Paraurantiacibacter</taxon>
    </lineage>
</organism>
<dbReference type="STRING" id="645517.A6F65_01035"/>
<proteinExistence type="predicted"/>
<gene>
    <name evidence="1" type="ORF">A6F65_01035</name>
</gene>
<protein>
    <recommendedName>
        <fullName evidence="3">DUF306 domain-containing protein</fullName>
    </recommendedName>
</protein>
<accession>A0A1C7D793</accession>
<keyword evidence="2" id="KW-1185">Reference proteome</keyword>
<dbReference type="PATRIC" id="fig|645517.4.peg.1030"/>
<dbReference type="EMBL" id="CP016545">
    <property type="protein sequence ID" value="ANU07344.1"/>
    <property type="molecule type" value="Genomic_DNA"/>
</dbReference>
<sequence length="142" mass="15359">MPVEPDGGIGDGATPLPELLAEQAADGVADDAITDPDLAKGEIPARFRGVWDYIEGTCDPASDMRMDISAREVRFYESDGQVTSTGQDGDAAIVDLAMSGEGEEWFQSTRLQLSENGDRLFVTDATKENLTDDYPRKRCPQG</sequence>
<evidence type="ECO:0000313" key="2">
    <source>
        <dbReference type="Proteomes" id="UP000092698"/>
    </source>
</evidence>
<reference evidence="1 2" key="1">
    <citation type="submission" date="2016-07" db="EMBL/GenBank/DDBJ databases">
        <title>Complete genome sequence of Altererythrobacter namhicola JCM 16345T, containing esterase-encoding genes.</title>
        <authorList>
            <person name="Cheng H."/>
            <person name="Wu Y.-H."/>
            <person name="Jian S.-L."/>
            <person name="Huo Y.-Y."/>
            <person name="Wang C.-S."/>
            <person name="Xu X.-W."/>
        </authorList>
    </citation>
    <scope>NUCLEOTIDE SEQUENCE [LARGE SCALE GENOMIC DNA]</scope>
    <source>
        <strain evidence="1 2">JCM 16345</strain>
    </source>
</reference>
<dbReference type="AlphaFoldDB" id="A0A1C7D793"/>